<name>A0A2N9G1V2_FAGSY</name>
<evidence type="ECO:0000313" key="1">
    <source>
        <dbReference type="EMBL" id="SPC93538.1"/>
    </source>
</evidence>
<dbReference type="AlphaFoldDB" id="A0A2N9G1V2"/>
<protein>
    <submittedName>
        <fullName evidence="1">Uncharacterized protein</fullName>
    </submittedName>
</protein>
<organism evidence="1">
    <name type="scientific">Fagus sylvatica</name>
    <name type="common">Beechnut</name>
    <dbReference type="NCBI Taxonomy" id="28930"/>
    <lineage>
        <taxon>Eukaryota</taxon>
        <taxon>Viridiplantae</taxon>
        <taxon>Streptophyta</taxon>
        <taxon>Embryophyta</taxon>
        <taxon>Tracheophyta</taxon>
        <taxon>Spermatophyta</taxon>
        <taxon>Magnoliopsida</taxon>
        <taxon>eudicotyledons</taxon>
        <taxon>Gunneridae</taxon>
        <taxon>Pentapetalae</taxon>
        <taxon>rosids</taxon>
        <taxon>fabids</taxon>
        <taxon>Fagales</taxon>
        <taxon>Fagaceae</taxon>
        <taxon>Fagus</taxon>
    </lineage>
</organism>
<dbReference type="EMBL" id="OIVN01001402">
    <property type="protein sequence ID" value="SPC93538.1"/>
    <property type="molecule type" value="Genomic_DNA"/>
</dbReference>
<sequence>MTSYSSSQGATSTLHRRDFCNLGPTWKAHRWWWRCDRGGGGTGETWMWVGAQFRLEGAIGIKNFYGGGGWRA</sequence>
<proteinExistence type="predicted"/>
<reference evidence="1" key="1">
    <citation type="submission" date="2018-02" db="EMBL/GenBank/DDBJ databases">
        <authorList>
            <person name="Cohen D.B."/>
            <person name="Kent A.D."/>
        </authorList>
    </citation>
    <scope>NUCLEOTIDE SEQUENCE</scope>
</reference>
<gene>
    <name evidence="1" type="ORF">FSB_LOCUS21420</name>
</gene>
<accession>A0A2N9G1V2</accession>